<gene>
    <name evidence="3" type="ORF">HU830_02545</name>
</gene>
<dbReference type="GO" id="GO:0009249">
    <property type="term" value="P:protein lipoylation"/>
    <property type="evidence" value="ECO:0007669"/>
    <property type="project" value="TreeGrafter"/>
</dbReference>
<accession>A0A850R9J8</accession>
<keyword evidence="4" id="KW-1185">Reference proteome</keyword>
<reference evidence="3 4" key="1">
    <citation type="submission" date="2020-06" db="EMBL/GenBank/DDBJ databases">
        <authorList>
            <person name="Kang J."/>
        </authorList>
    </citation>
    <scope>NUCLEOTIDE SEQUENCE [LARGE SCALE GENOMIC DNA]</scope>
    <source>
        <strain evidence="3 4">DCY120</strain>
    </source>
</reference>
<dbReference type="InterPro" id="IPR011053">
    <property type="entry name" value="Single_hybrid_motif"/>
</dbReference>
<protein>
    <submittedName>
        <fullName evidence="3">Glycine cleavage system protein H</fullName>
    </submittedName>
</protein>
<comment type="caution">
    <text evidence="3">The sequence shown here is derived from an EMBL/GenBank/DDBJ whole genome shotgun (WGS) entry which is preliminary data.</text>
</comment>
<feature type="domain" description="Lipoyl-binding" evidence="2">
    <location>
        <begin position="18"/>
        <end position="100"/>
    </location>
</feature>
<organism evidence="3 4">
    <name type="scientific">Bombilactobacillus apium</name>
    <dbReference type="NCBI Taxonomy" id="2675299"/>
    <lineage>
        <taxon>Bacteria</taxon>
        <taxon>Bacillati</taxon>
        <taxon>Bacillota</taxon>
        <taxon>Bacilli</taxon>
        <taxon>Lactobacillales</taxon>
        <taxon>Lactobacillaceae</taxon>
        <taxon>Bombilactobacillus</taxon>
    </lineage>
</organism>
<dbReference type="CDD" id="cd06848">
    <property type="entry name" value="GCS_H"/>
    <property type="match status" value="1"/>
</dbReference>
<dbReference type="InterPro" id="IPR033753">
    <property type="entry name" value="GCV_H/Fam206"/>
</dbReference>
<evidence type="ECO:0000313" key="3">
    <source>
        <dbReference type="EMBL" id="NVY96066.1"/>
    </source>
</evidence>
<dbReference type="GO" id="GO:0019464">
    <property type="term" value="P:glycine decarboxylation via glycine cleavage system"/>
    <property type="evidence" value="ECO:0007669"/>
    <property type="project" value="InterPro"/>
</dbReference>
<dbReference type="Pfam" id="PF01597">
    <property type="entry name" value="GCV_H"/>
    <property type="match status" value="1"/>
</dbReference>
<dbReference type="InterPro" id="IPR002930">
    <property type="entry name" value="GCV_H"/>
</dbReference>
<dbReference type="PROSITE" id="PS50968">
    <property type="entry name" value="BIOTINYL_LIPOYL"/>
    <property type="match status" value="1"/>
</dbReference>
<dbReference type="AlphaFoldDB" id="A0A850R9J8"/>
<dbReference type="EMBL" id="JABZEC010000002">
    <property type="protein sequence ID" value="NVY96066.1"/>
    <property type="molecule type" value="Genomic_DNA"/>
</dbReference>
<dbReference type="InterPro" id="IPR000089">
    <property type="entry name" value="Biotin_lipoyl"/>
</dbReference>
<dbReference type="GO" id="GO:0005960">
    <property type="term" value="C:glycine cleavage complex"/>
    <property type="evidence" value="ECO:0007669"/>
    <property type="project" value="InterPro"/>
</dbReference>
<keyword evidence="1" id="KW-0450">Lipoyl</keyword>
<dbReference type="PANTHER" id="PTHR11715">
    <property type="entry name" value="GLYCINE CLEAVAGE SYSTEM H PROTEIN"/>
    <property type="match status" value="1"/>
</dbReference>
<dbReference type="RefSeq" id="WP_176942230.1">
    <property type="nucleotide sequence ID" value="NZ_JABZEC010000002.1"/>
</dbReference>
<dbReference type="SUPFAM" id="SSF51230">
    <property type="entry name" value="Single hybrid motif"/>
    <property type="match status" value="1"/>
</dbReference>
<evidence type="ECO:0000313" key="4">
    <source>
        <dbReference type="Proteomes" id="UP000563523"/>
    </source>
</evidence>
<proteinExistence type="predicted"/>
<name>A0A850R9J8_9LACO</name>
<dbReference type="PANTHER" id="PTHR11715:SF3">
    <property type="entry name" value="GLYCINE CLEAVAGE SYSTEM H PROTEIN-RELATED"/>
    <property type="match status" value="1"/>
</dbReference>
<evidence type="ECO:0000259" key="2">
    <source>
        <dbReference type="PROSITE" id="PS50968"/>
    </source>
</evidence>
<dbReference type="Gene3D" id="2.40.50.100">
    <property type="match status" value="1"/>
</dbReference>
<dbReference type="GO" id="GO:0005829">
    <property type="term" value="C:cytosol"/>
    <property type="evidence" value="ECO:0007669"/>
    <property type="project" value="TreeGrafter"/>
</dbReference>
<evidence type="ECO:0000256" key="1">
    <source>
        <dbReference type="ARBA" id="ARBA00022823"/>
    </source>
</evidence>
<dbReference type="Proteomes" id="UP000563523">
    <property type="component" value="Unassembled WGS sequence"/>
</dbReference>
<sequence length="100" mass="11233">MMGKHVNYLWQEQLANQHQRWGLNAQAQEQLGTVTFVDLRDDLTTVEAGVAFASIEGSKAVLELIAPAAGTVVQVHTELFDQPELVNSPERDQNWFLEIK</sequence>